<accession>B1X3F4</accession>
<sequence>MPYSHFNTDVVFFIDIKNAIVAYAHYLSFMFCFGSLIVERMLIKVDPSRYEVISIIFADIIYGIAALTLLLSGILRVLYFGQGSNFYIENPLFWWKIGLYLFIGGFSLYPTKVYILWVAPLRKKQLPHLSQGLLKRLSFVLNIEIAGFATIPLLATLITRGLGLFVLS</sequence>
<proteinExistence type="predicted"/>
<reference evidence="2" key="2">
    <citation type="journal article" date="2008" name="Curr. Biol.">
        <title>Chromatophore genome sequence of Paulinella sheds light on acquisition of photosynthesis by eukaryotes.</title>
        <authorList>
            <person name="Nowack E.C.M."/>
            <person name="Melkonian M."/>
            <person name="Gloeckner G."/>
        </authorList>
    </citation>
    <scope>NUCLEOTIDE SEQUENCE [LARGE SCALE GENOMIC DNA]</scope>
</reference>
<dbReference type="InterPro" id="IPR018706">
    <property type="entry name" value="DUF2214_membrane"/>
</dbReference>
<dbReference type="AlphaFoldDB" id="B1X3F4"/>
<evidence type="ECO:0000256" key="1">
    <source>
        <dbReference type="SAM" id="Phobius"/>
    </source>
</evidence>
<dbReference type="Pfam" id="PF09980">
    <property type="entry name" value="DUF2214"/>
    <property type="match status" value="1"/>
</dbReference>
<keyword evidence="1" id="KW-1133">Transmembrane helix</keyword>
<keyword evidence="2" id="KW-0934">Plastid</keyword>
<geneLocation type="organellar chromatophore" evidence="2"/>
<evidence type="ECO:0008006" key="3">
    <source>
        <dbReference type="Google" id="ProtNLM"/>
    </source>
</evidence>
<keyword evidence="1" id="KW-0812">Transmembrane</keyword>
<feature type="transmembrane region" description="Helical" evidence="1">
    <location>
        <begin position="50"/>
        <end position="79"/>
    </location>
</feature>
<protein>
    <recommendedName>
        <fullName evidence="3">DUF2214 domain-containing protein</fullName>
    </recommendedName>
</protein>
<organism evidence="2">
    <name type="scientific">Paulinella chromatophora</name>
    <dbReference type="NCBI Taxonomy" id="39717"/>
    <lineage>
        <taxon>Eukaryota</taxon>
        <taxon>Sar</taxon>
        <taxon>Rhizaria</taxon>
        <taxon>Cercozoa</taxon>
        <taxon>Imbricatea</taxon>
        <taxon>Silicofilosea</taxon>
        <taxon>Euglyphida</taxon>
        <taxon>Paulinellidae</taxon>
        <taxon>Paulinella</taxon>
    </lineage>
</organism>
<gene>
    <name evidence="2" type="ordered locus">PCC_0011</name>
</gene>
<keyword evidence="1" id="KW-0472">Membrane</keyword>
<feature type="transmembrane region" description="Helical" evidence="1">
    <location>
        <begin position="20"/>
        <end position="38"/>
    </location>
</feature>
<evidence type="ECO:0000313" key="2">
    <source>
        <dbReference type="EMBL" id="ACB42473.1"/>
    </source>
</evidence>
<feature type="transmembrane region" description="Helical" evidence="1">
    <location>
        <begin position="139"/>
        <end position="158"/>
    </location>
</feature>
<dbReference type="GeneID" id="6481332"/>
<feature type="transmembrane region" description="Helical" evidence="1">
    <location>
        <begin position="99"/>
        <end position="119"/>
    </location>
</feature>
<name>B1X3F4_PAUCH</name>
<reference evidence="2" key="1">
    <citation type="submission" date="2007-08" db="EMBL/GenBank/DDBJ databases">
        <authorList>
            <person name="Gloeckner G."/>
            <person name="Nowack E."/>
            <person name="Melkonian M."/>
        </authorList>
    </citation>
    <scope>NUCLEOTIDE SEQUENCE</scope>
</reference>
<dbReference type="RefSeq" id="YP_002048683.1">
    <property type="nucleotide sequence ID" value="NC_011087.1"/>
</dbReference>
<dbReference type="EMBL" id="CP000815">
    <property type="protein sequence ID" value="ACB42473.1"/>
    <property type="molecule type" value="Genomic_DNA"/>
</dbReference>